<gene>
    <name evidence="2" type="ORF">CN495_08710</name>
</gene>
<dbReference type="Proteomes" id="UP000219897">
    <property type="component" value="Unassembled WGS sequence"/>
</dbReference>
<protein>
    <submittedName>
        <fullName evidence="2">Uncharacterized protein</fullName>
    </submittedName>
</protein>
<reference evidence="2 3" key="1">
    <citation type="submission" date="2017-09" db="EMBL/GenBank/DDBJ databases">
        <title>Large-scale bioinformatics analysis of Bacillus genomes uncovers conserved roles of natural products in bacterial physiology.</title>
        <authorList>
            <consortium name="Agbiome Team Llc"/>
            <person name="Bleich R.M."/>
            <person name="Kirk G.J."/>
            <person name="Santa Maria K.C."/>
            <person name="Allen S.E."/>
            <person name="Farag S."/>
            <person name="Shank E.A."/>
            <person name="Bowers A."/>
        </authorList>
    </citation>
    <scope>NUCLEOTIDE SEQUENCE [LARGE SCALE GENOMIC DNA]</scope>
    <source>
        <strain evidence="2 3">AFS005140</strain>
    </source>
</reference>
<feature type="transmembrane region" description="Helical" evidence="1">
    <location>
        <begin position="6"/>
        <end position="24"/>
    </location>
</feature>
<proteinExistence type="predicted"/>
<comment type="caution">
    <text evidence="2">The sequence shown here is derived from an EMBL/GenBank/DDBJ whole genome shotgun (WGS) entry which is preliminary data.</text>
</comment>
<keyword evidence="1" id="KW-0812">Transmembrane</keyword>
<evidence type="ECO:0000313" key="3">
    <source>
        <dbReference type="Proteomes" id="UP000219897"/>
    </source>
</evidence>
<dbReference type="EMBL" id="NTYF01000023">
    <property type="protein sequence ID" value="PER55822.1"/>
    <property type="molecule type" value="Genomic_DNA"/>
</dbReference>
<keyword evidence="1" id="KW-0472">Membrane</keyword>
<evidence type="ECO:0000313" key="2">
    <source>
        <dbReference type="EMBL" id="PER55822.1"/>
    </source>
</evidence>
<evidence type="ECO:0000256" key="1">
    <source>
        <dbReference type="SAM" id="Phobius"/>
    </source>
</evidence>
<accession>A0ABD6SNM4</accession>
<organism evidence="2 3">
    <name type="scientific">Bacillus thuringiensis</name>
    <dbReference type="NCBI Taxonomy" id="1428"/>
    <lineage>
        <taxon>Bacteria</taxon>
        <taxon>Bacillati</taxon>
        <taxon>Bacillota</taxon>
        <taxon>Bacilli</taxon>
        <taxon>Bacillales</taxon>
        <taxon>Bacillaceae</taxon>
        <taxon>Bacillus</taxon>
        <taxon>Bacillus cereus group</taxon>
    </lineage>
</organism>
<keyword evidence="1" id="KW-1133">Transmembrane helix</keyword>
<sequence>MNTFILGSMVTVGGFVMVYLRLCLHFKDWTLPLNPVGVYRKTSSKEGRMLLISVYMLLMLLVVITGFSYRFE</sequence>
<dbReference type="AlphaFoldDB" id="A0ABD6SNM4"/>
<name>A0ABD6SNM4_BACTU</name>
<feature type="transmembrane region" description="Helical" evidence="1">
    <location>
        <begin position="49"/>
        <end position="69"/>
    </location>
</feature>